<sequence>MIIHTKEPFNAEPSLARLRASSITAQPDFYVRSHGKIPQLDEKTHRLHVAGEVRTPLDLSITELRDRFTLSTVTAVMQCAGNRRLDMQAVKPTSGDPWAPGAIGNAEWTGVSLADVLQAAGASAEPGLHVAFEACDEIEMPDEGRFNYGVSIPIGKAMSPEVLLAFEMNGEALAREHGYPLRVVVPGFAGVRSPKWLTAIIVQDRPSDNHMQQRDYKLVPAEMTANTVNWDQGITIYDMPLNSAICEPAARAEMKAGLATLRGYAIATAREVVRVDVSIDGGRNWRQAELEHDAEAPWSWSFWTATVDLPKGEHELAVRAWDSAGQTQPAQPDDTWNFKGYLSAAWHRVHVSAT</sequence>
<keyword evidence="2" id="KW-0500">Molybdenum</keyword>
<keyword evidence="3" id="KW-0349">Heme</keyword>
<dbReference type="FunFam" id="3.90.420.10:FF:000002">
    <property type="entry name" value="sulfite oxidase, mitochondrial"/>
    <property type="match status" value="1"/>
</dbReference>
<evidence type="ECO:0000256" key="3">
    <source>
        <dbReference type="ARBA" id="ARBA00022617"/>
    </source>
</evidence>
<dbReference type="PROSITE" id="PS00559">
    <property type="entry name" value="MOLYBDOPTERIN_EUK"/>
    <property type="match status" value="1"/>
</dbReference>
<keyword evidence="5" id="KW-0560">Oxidoreductase</keyword>
<organism evidence="9 10">
    <name type="scientific">Lichenicoccus roseus</name>
    <dbReference type="NCBI Taxonomy" id="2683649"/>
    <lineage>
        <taxon>Bacteria</taxon>
        <taxon>Pseudomonadati</taxon>
        <taxon>Pseudomonadota</taxon>
        <taxon>Alphaproteobacteria</taxon>
        <taxon>Acetobacterales</taxon>
        <taxon>Acetobacteraceae</taxon>
        <taxon>Lichenicoccus</taxon>
    </lineage>
</organism>
<evidence type="ECO:0000256" key="6">
    <source>
        <dbReference type="ARBA" id="ARBA00023004"/>
    </source>
</evidence>
<dbReference type="Pfam" id="PF00174">
    <property type="entry name" value="Oxidored_molyb"/>
    <property type="match status" value="1"/>
</dbReference>
<accession>A0A5R9JAH1</accession>
<dbReference type="PANTHER" id="PTHR19372:SF7">
    <property type="entry name" value="SULFITE OXIDASE, MITOCHONDRIAL"/>
    <property type="match status" value="1"/>
</dbReference>
<dbReference type="OrthoDB" id="9778777at2"/>
<dbReference type="InterPro" id="IPR022407">
    <property type="entry name" value="OxRdtase_Mopterin_BS"/>
</dbReference>
<evidence type="ECO:0000313" key="9">
    <source>
        <dbReference type="EMBL" id="TLU71208.1"/>
    </source>
</evidence>
<dbReference type="GO" id="GO:0030151">
    <property type="term" value="F:molybdenum ion binding"/>
    <property type="evidence" value="ECO:0007669"/>
    <property type="project" value="InterPro"/>
</dbReference>
<dbReference type="InterPro" id="IPR000572">
    <property type="entry name" value="OxRdtase_Mopterin-bd_dom"/>
</dbReference>
<gene>
    <name evidence="9" type="ORF">FE263_17930</name>
</gene>
<dbReference type="Gene3D" id="3.90.420.10">
    <property type="entry name" value="Oxidoreductase, molybdopterin-binding domain"/>
    <property type="match status" value="1"/>
</dbReference>
<dbReference type="EMBL" id="VCDI01000008">
    <property type="protein sequence ID" value="TLU71208.1"/>
    <property type="molecule type" value="Genomic_DNA"/>
</dbReference>
<keyword evidence="10" id="KW-1185">Reference proteome</keyword>
<dbReference type="PANTHER" id="PTHR19372">
    <property type="entry name" value="SULFITE REDUCTASE"/>
    <property type="match status" value="1"/>
</dbReference>
<evidence type="ECO:0000313" key="10">
    <source>
        <dbReference type="Proteomes" id="UP000305654"/>
    </source>
</evidence>
<protein>
    <submittedName>
        <fullName evidence="9">Molybdopterin oxidoreductase</fullName>
    </submittedName>
</protein>
<dbReference type="InterPro" id="IPR005066">
    <property type="entry name" value="MoCF_OxRdtse_dimer"/>
</dbReference>
<dbReference type="InterPro" id="IPR008335">
    <property type="entry name" value="Mopterin_OxRdtase_euk"/>
</dbReference>
<feature type="domain" description="Oxidoreductase molybdopterin-binding" evidence="7">
    <location>
        <begin position="34"/>
        <end position="210"/>
    </location>
</feature>
<comment type="caution">
    <text evidence="9">The sequence shown here is derived from an EMBL/GenBank/DDBJ whole genome shotgun (WGS) entry which is preliminary data.</text>
</comment>
<dbReference type="Proteomes" id="UP000305654">
    <property type="component" value="Unassembled WGS sequence"/>
</dbReference>
<dbReference type="InterPro" id="IPR014756">
    <property type="entry name" value="Ig_E-set"/>
</dbReference>
<evidence type="ECO:0000256" key="5">
    <source>
        <dbReference type="ARBA" id="ARBA00023002"/>
    </source>
</evidence>
<keyword evidence="6" id="KW-0408">Iron</keyword>
<dbReference type="AlphaFoldDB" id="A0A5R9JAH1"/>
<dbReference type="SUPFAM" id="SSF81296">
    <property type="entry name" value="E set domains"/>
    <property type="match status" value="1"/>
</dbReference>
<proteinExistence type="predicted"/>
<dbReference type="PRINTS" id="PR00407">
    <property type="entry name" value="EUMOPTERIN"/>
</dbReference>
<dbReference type="Gene3D" id="2.60.40.650">
    <property type="match status" value="1"/>
</dbReference>
<dbReference type="SUPFAM" id="SSF56524">
    <property type="entry name" value="Oxidoreductase molybdopterin-binding domain"/>
    <property type="match status" value="1"/>
</dbReference>
<evidence type="ECO:0000256" key="4">
    <source>
        <dbReference type="ARBA" id="ARBA00022723"/>
    </source>
</evidence>
<evidence type="ECO:0000259" key="8">
    <source>
        <dbReference type="Pfam" id="PF03404"/>
    </source>
</evidence>
<feature type="domain" description="Moybdenum cofactor oxidoreductase dimerisation" evidence="8">
    <location>
        <begin position="235"/>
        <end position="352"/>
    </location>
</feature>
<dbReference type="GO" id="GO:0008482">
    <property type="term" value="F:sulfite oxidase activity"/>
    <property type="evidence" value="ECO:0007669"/>
    <property type="project" value="TreeGrafter"/>
</dbReference>
<evidence type="ECO:0000256" key="2">
    <source>
        <dbReference type="ARBA" id="ARBA00022505"/>
    </source>
</evidence>
<dbReference type="GO" id="GO:0006790">
    <property type="term" value="P:sulfur compound metabolic process"/>
    <property type="evidence" value="ECO:0007669"/>
    <property type="project" value="TreeGrafter"/>
</dbReference>
<dbReference type="GO" id="GO:0020037">
    <property type="term" value="F:heme binding"/>
    <property type="evidence" value="ECO:0007669"/>
    <property type="project" value="TreeGrafter"/>
</dbReference>
<evidence type="ECO:0000259" key="7">
    <source>
        <dbReference type="Pfam" id="PF00174"/>
    </source>
</evidence>
<keyword evidence="4" id="KW-0479">Metal-binding</keyword>
<dbReference type="InterPro" id="IPR036374">
    <property type="entry name" value="OxRdtase_Mopterin-bd_sf"/>
</dbReference>
<name>A0A5R9JAH1_9PROT</name>
<comment type="cofactor">
    <cofactor evidence="1">
        <name>Mo-molybdopterin</name>
        <dbReference type="ChEBI" id="CHEBI:71302"/>
    </cofactor>
</comment>
<dbReference type="Pfam" id="PF03404">
    <property type="entry name" value="Mo-co_dimer"/>
    <property type="match status" value="1"/>
</dbReference>
<reference evidence="9 10" key="1">
    <citation type="submission" date="2019-05" db="EMBL/GenBank/DDBJ databases">
        <authorList>
            <person name="Pankratov T."/>
            <person name="Grouzdev D."/>
        </authorList>
    </citation>
    <scope>NUCLEOTIDE SEQUENCE [LARGE SCALE GENOMIC DNA]</scope>
    <source>
        <strain evidence="9 10">KEBCLARHB70R</strain>
    </source>
</reference>
<evidence type="ECO:0000256" key="1">
    <source>
        <dbReference type="ARBA" id="ARBA00001924"/>
    </source>
</evidence>
<dbReference type="GO" id="GO:0043546">
    <property type="term" value="F:molybdopterin cofactor binding"/>
    <property type="evidence" value="ECO:0007669"/>
    <property type="project" value="InterPro"/>
</dbReference>